<dbReference type="PANTHER" id="PTHR43857:SF1">
    <property type="entry name" value="YJGH FAMILY PROTEIN"/>
    <property type="match status" value="1"/>
</dbReference>
<keyword evidence="2" id="KW-1185">Reference proteome</keyword>
<gene>
    <name evidence="1" type="ORF">ACFQL7_13575</name>
</gene>
<dbReference type="PANTHER" id="PTHR43857">
    <property type="entry name" value="BLR7761 PROTEIN"/>
    <property type="match status" value="1"/>
</dbReference>
<dbReference type="InterPro" id="IPR035959">
    <property type="entry name" value="RutC-like_sf"/>
</dbReference>
<organism evidence="1 2">
    <name type="scientific">Halocatena marina</name>
    <dbReference type="NCBI Taxonomy" id="2934937"/>
    <lineage>
        <taxon>Archaea</taxon>
        <taxon>Methanobacteriati</taxon>
        <taxon>Methanobacteriota</taxon>
        <taxon>Stenosarchaea group</taxon>
        <taxon>Halobacteria</taxon>
        <taxon>Halobacteriales</taxon>
        <taxon>Natronomonadaceae</taxon>
        <taxon>Halocatena</taxon>
    </lineage>
</organism>
<evidence type="ECO:0000313" key="2">
    <source>
        <dbReference type="Proteomes" id="UP001596417"/>
    </source>
</evidence>
<name>A0ABD5YN29_9EURY</name>
<sequence>MRRRTVSSGTAWESKVGYSRAVRAGNIIHVAGTTATDENGDPIDGGPYEQTEQALATIASMLEAVGAGIEDVTRTRLFVTNIDDWEAIGRAHEAVFGDVRPAASMVEVDRLIDPALCVEIEADAVVDA</sequence>
<dbReference type="GeneID" id="76200413"/>
<accession>A0ABD5YN29</accession>
<dbReference type="Pfam" id="PF01042">
    <property type="entry name" value="Ribonuc_L-PSP"/>
    <property type="match status" value="1"/>
</dbReference>
<dbReference type="RefSeq" id="WP_264555943.1">
    <property type="nucleotide sequence ID" value="NZ_CP109979.1"/>
</dbReference>
<dbReference type="AlphaFoldDB" id="A0ABD5YN29"/>
<comment type="caution">
    <text evidence="1">The sequence shown here is derived from an EMBL/GenBank/DDBJ whole genome shotgun (WGS) entry which is preliminary data.</text>
</comment>
<dbReference type="EMBL" id="JBHTAX010000001">
    <property type="protein sequence ID" value="MFC7190764.1"/>
    <property type="molecule type" value="Genomic_DNA"/>
</dbReference>
<dbReference type="InterPro" id="IPR006175">
    <property type="entry name" value="YjgF/YER057c/UK114"/>
</dbReference>
<dbReference type="Proteomes" id="UP001596417">
    <property type="component" value="Unassembled WGS sequence"/>
</dbReference>
<proteinExistence type="predicted"/>
<protein>
    <submittedName>
        <fullName evidence="1">RidA family protein</fullName>
    </submittedName>
</protein>
<dbReference type="Gene3D" id="3.30.1330.40">
    <property type="entry name" value="RutC-like"/>
    <property type="match status" value="1"/>
</dbReference>
<dbReference type="CDD" id="cd06154">
    <property type="entry name" value="YjgF_YER057c_UK114_like_6"/>
    <property type="match status" value="1"/>
</dbReference>
<evidence type="ECO:0000313" key="1">
    <source>
        <dbReference type="EMBL" id="MFC7190764.1"/>
    </source>
</evidence>
<reference evidence="1 2" key="1">
    <citation type="journal article" date="2019" name="Int. J. Syst. Evol. Microbiol.">
        <title>The Global Catalogue of Microorganisms (GCM) 10K type strain sequencing project: providing services to taxonomists for standard genome sequencing and annotation.</title>
        <authorList>
            <consortium name="The Broad Institute Genomics Platform"/>
            <consortium name="The Broad Institute Genome Sequencing Center for Infectious Disease"/>
            <person name="Wu L."/>
            <person name="Ma J."/>
        </authorList>
    </citation>
    <scope>NUCLEOTIDE SEQUENCE [LARGE SCALE GENOMIC DNA]</scope>
    <source>
        <strain evidence="1 2">RDMS1</strain>
    </source>
</reference>
<dbReference type="SUPFAM" id="SSF55298">
    <property type="entry name" value="YjgF-like"/>
    <property type="match status" value="1"/>
</dbReference>